<reference evidence="4 5" key="1">
    <citation type="journal article" date="2019" name="Nat. Med.">
        <title>A library of human gut bacterial isolates paired with longitudinal multiomics data enables mechanistic microbiome research.</title>
        <authorList>
            <person name="Poyet M."/>
            <person name="Groussin M."/>
            <person name="Gibbons S.M."/>
            <person name="Avila-Pacheco J."/>
            <person name="Jiang X."/>
            <person name="Kearney S.M."/>
            <person name="Perrotta A.R."/>
            <person name="Berdy B."/>
            <person name="Zhao S."/>
            <person name="Lieberman T.D."/>
            <person name="Swanson P.K."/>
            <person name="Smith M."/>
            <person name="Roesemann S."/>
            <person name="Alexander J.E."/>
            <person name="Rich S.A."/>
            <person name="Livny J."/>
            <person name="Vlamakis H."/>
            <person name="Clish C."/>
            <person name="Bullock K."/>
            <person name="Deik A."/>
            <person name="Scott J."/>
            <person name="Pierce K.A."/>
            <person name="Xavier R.J."/>
            <person name="Alm E.J."/>
        </authorList>
    </citation>
    <scope>NUCLEOTIDE SEQUENCE [LARGE SCALE GENOMIC DNA]</scope>
    <source>
        <strain evidence="4 5">BIOML-A1</strain>
    </source>
</reference>
<evidence type="ECO:0000313" key="4">
    <source>
        <dbReference type="EMBL" id="KAA2376738.1"/>
    </source>
</evidence>
<dbReference type="InterPro" id="IPR050738">
    <property type="entry name" value="Sulfatase"/>
</dbReference>
<sequence>MLSARSVKHRYLWVFKPLTHLSDEKKQPVHYLVVPAGGTGLVLRGLRKEPAAIGKWHLGWDWTHKEGKAKTVDNIGFTKRVANGPTDRGFDYFYGLTSPSGPPYLYMVNDMAEKQPNTRFEESGGGLYKIKGGIGHSDWSADGMQPHLADKMLEYLDENKDSDKPFFLYMALTAPHIPLFPSKEFKGKSKIGDYGDLVMMIDDIVGRVNRKLKEIGKYDNTIVMFAADNGCAGYINMDRINRKGHYPSYIYRGYKSHGWEGGHRIPFILSWGDRYGHVTDNSLVSLTDLYATFADMLGYRMADDEAEDSFSFWPILDGSGNSARTDLIATSGAGYFTYRTPQYKLIFNAGNGSGEEYRIDGQPPLQFYDMVNDPEEKVNQINNPEYAGRIREMAARVKKYIEDGRSTPGAKAANDGGNSWKQITDIMSGLYAGNR</sequence>
<evidence type="ECO:0000313" key="5">
    <source>
        <dbReference type="Proteomes" id="UP000322658"/>
    </source>
</evidence>
<dbReference type="SUPFAM" id="SSF53649">
    <property type="entry name" value="Alkaline phosphatase-like"/>
    <property type="match status" value="1"/>
</dbReference>
<comment type="caution">
    <text evidence="4">The sequence shown here is derived from an EMBL/GenBank/DDBJ whole genome shotgun (WGS) entry which is preliminary data.</text>
</comment>
<accession>A0A5B3GSK1</accession>
<gene>
    <name evidence="4" type="ORF">F2Y07_04480</name>
</gene>
<comment type="similarity">
    <text evidence="1">Belongs to the sulfatase family.</text>
</comment>
<dbReference type="AlphaFoldDB" id="A0A5B3GSK1"/>
<evidence type="ECO:0000256" key="1">
    <source>
        <dbReference type="ARBA" id="ARBA00008779"/>
    </source>
</evidence>
<evidence type="ECO:0000256" key="2">
    <source>
        <dbReference type="ARBA" id="ARBA00022801"/>
    </source>
</evidence>
<dbReference type="InterPro" id="IPR017850">
    <property type="entry name" value="Alkaline_phosphatase_core_sf"/>
</dbReference>
<dbReference type="PANTHER" id="PTHR42693:SF53">
    <property type="entry name" value="ENDO-4-O-SULFATASE"/>
    <property type="match status" value="1"/>
</dbReference>
<dbReference type="Gene3D" id="3.40.720.10">
    <property type="entry name" value="Alkaline Phosphatase, subunit A"/>
    <property type="match status" value="1"/>
</dbReference>
<evidence type="ECO:0000259" key="3">
    <source>
        <dbReference type="Pfam" id="PF00884"/>
    </source>
</evidence>
<feature type="domain" description="Sulfatase N-terminal" evidence="3">
    <location>
        <begin position="51"/>
        <end position="299"/>
    </location>
</feature>
<proteinExistence type="inferred from homology"/>
<keyword evidence="2 4" id="KW-0378">Hydrolase</keyword>
<dbReference type="EMBL" id="VVXJ01000007">
    <property type="protein sequence ID" value="KAA2376738.1"/>
    <property type="molecule type" value="Genomic_DNA"/>
</dbReference>
<dbReference type="GO" id="GO:0016740">
    <property type="term" value="F:transferase activity"/>
    <property type="evidence" value="ECO:0007669"/>
    <property type="project" value="UniProtKB-KW"/>
</dbReference>
<dbReference type="InterPro" id="IPR000917">
    <property type="entry name" value="Sulfatase_N"/>
</dbReference>
<name>A0A5B3GSK1_9BACT</name>
<dbReference type="PANTHER" id="PTHR42693">
    <property type="entry name" value="ARYLSULFATASE FAMILY MEMBER"/>
    <property type="match status" value="1"/>
</dbReference>
<keyword evidence="4" id="KW-0808">Transferase</keyword>
<organism evidence="4 5">
    <name type="scientific">Alistipes shahii</name>
    <dbReference type="NCBI Taxonomy" id="328814"/>
    <lineage>
        <taxon>Bacteria</taxon>
        <taxon>Pseudomonadati</taxon>
        <taxon>Bacteroidota</taxon>
        <taxon>Bacteroidia</taxon>
        <taxon>Bacteroidales</taxon>
        <taxon>Rikenellaceae</taxon>
        <taxon>Alistipes</taxon>
    </lineage>
</organism>
<dbReference type="Pfam" id="PF00884">
    <property type="entry name" value="Sulfatase"/>
    <property type="match status" value="1"/>
</dbReference>
<dbReference type="Proteomes" id="UP000322658">
    <property type="component" value="Unassembled WGS sequence"/>
</dbReference>
<protein>
    <submittedName>
        <fullName evidence="4">Sulfatase-like hydrolase/transferase</fullName>
    </submittedName>
</protein>
<dbReference type="Gene3D" id="3.30.1120.10">
    <property type="match status" value="1"/>
</dbReference>
<dbReference type="GO" id="GO:0004065">
    <property type="term" value="F:arylsulfatase activity"/>
    <property type="evidence" value="ECO:0007669"/>
    <property type="project" value="TreeGrafter"/>
</dbReference>